<dbReference type="PANTHER" id="PTHR38537">
    <property type="entry name" value="JITTERBUG, ISOFORM N"/>
    <property type="match status" value="1"/>
</dbReference>
<evidence type="ECO:0000256" key="5">
    <source>
        <dbReference type="SAM" id="MobiDB-lite"/>
    </source>
</evidence>
<proteinExistence type="inferred from homology"/>
<comment type="similarity">
    <text evidence="1">Belongs to the filamin family.</text>
</comment>
<dbReference type="PROSITE" id="PS00019">
    <property type="entry name" value="ACTININ_1"/>
    <property type="match status" value="1"/>
</dbReference>
<dbReference type="Gene3D" id="1.10.418.10">
    <property type="entry name" value="Calponin-like domain"/>
    <property type="match status" value="3"/>
</dbReference>
<feature type="repeat" description="Filamin" evidence="4">
    <location>
        <begin position="1260"/>
        <end position="1338"/>
    </location>
</feature>
<dbReference type="FunFam" id="1.10.418.10:FF:000078">
    <property type="entry name" value="Putative Filamin-A"/>
    <property type="match status" value="1"/>
</dbReference>
<feature type="compositionally biased region" description="Polar residues" evidence="5">
    <location>
        <begin position="740"/>
        <end position="770"/>
    </location>
</feature>
<dbReference type="FunFam" id="1.10.418.10:FF:000068">
    <property type="entry name" value="Putative Filamin-A"/>
    <property type="match status" value="1"/>
</dbReference>
<feature type="repeat" description="Filamin" evidence="4">
    <location>
        <begin position="1548"/>
        <end position="1604"/>
    </location>
</feature>
<feature type="compositionally biased region" description="Polar residues" evidence="5">
    <location>
        <begin position="693"/>
        <end position="706"/>
    </location>
</feature>
<feature type="repeat" description="Filamin" evidence="4">
    <location>
        <begin position="1336"/>
        <end position="1428"/>
    </location>
</feature>
<dbReference type="InterPro" id="IPR013783">
    <property type="entry name" value="Ig-like_fold"/>
</dbReference>
<reference evidence="7" key="1">
    <citation type="submission" date="2022-01" db="EMBL/GenBank/DDBJ databases">
        <authorList>
            <person name="King R."/>
        </authorList>
    </citation>
    <scope>NUCLEOTIDE SEQUENCE</scope>
</reference>
<dbReference type="PROSITE" id="PS50021">
    <property type="entry name" value="CH"/>
    <property type="match status" value="2"/>
</dbReference>
<dbReference type="SUPFAM" id="SSF81296">
    <property type="entry name" value="E set domains"/>
    <property type="match status" value="20"/>
</dbReference>
<dbReference type="InterPro" id="IPR001715">
    <property type="entry name" value="CH_dom"/>
</dbReference>
<feature type="repeat" description="Filamin" evidence="4">
    <location>
        <begin position="2147"/>
        <end position="2241"/>
    </location>
</feature>
<dbReference type="FunFam" id="1.10.418.10:FF:000006">
    <property type="entry name" value="Filamin-B isoform A"/>
    <property type="match status" value="1"/>
</dbReference>
<feature type="repeat" description="Filamin" evidence="4">
    <location>
        <begin position="2611"/>
        <end position="2707"/>
    </location>
</feature>
<evidence type="ECO:0000256" key="4">
    <source>
        <dbReference type="PROSITE-ProRule" id="PRU00087"/>
    </source>
</evidence>
<feature type="compositionally biased region" description="Polar residues" evidence="5">
    <location>
        <begin position="633"/>
        <end position="660"/>
    </location>
</feature>
<dbReference type="OrthoDB" id="18740at2759"/>
<feature type="repeat" description="Filamin" evidence="4">
    <location>
        <begin position="2242"/>
        <end position="2331"/>
    </location>
</feature>
<feature type="repeat" description="Filamin" evidence="4">
    <location>
        <begin position="2517"/>
        <end position="2610"/>
    </location>
</feature>
<dbReference type="CDD" id="cd21229">
    <property type="entry name" value="CH_jitterbug-like_rpt2"/>
    <property type="match status" value="1"/>
</dbReference>
<feature type="repeat" description="Filamin" evidence="4">
    <location>
        <begin position="886"/>
        <end position="977"/>
    </location>
</feature>
<name>A0A9N9QRW5_9CUCU</name>
<evidence type="ECO:0000313" key="7">
    <source>
        <dbReference type="EMBL" id="CAG9771153.1"/>
    </source>
</evidence>
<gene>
    <name evidence="7" type="ORF">CEUTPL_LOCUS11593</name>
</gene>
<evidence type="ECO:0000259" key="6">
    <source>
        <dbReference type="PROSITE" id="PS50021"/>
    </source>
</evidence>
<accession>A0A9N9QRW5</accession>
<feature type="compositionally biased region" description="Basic and acidic residues" evidence="5">
    <location>
        <begin position="710"/>
        <end position="724"/>
    </location>
</feature>
<feature type="repeat" description="Filamin" evidence="4">
    <location>
        <begin position="1618"/>
        <end position="1693"/>
    </location>
</feature>
<dbReference type="InterPro" id="IPR014756">
    <property type="entry name" value="Ig_E-set"/>
</dbReference>
<organism evidence="7 8">
    <name type="scientific">Ceutorhynchus assimilis</name>
    <name type="common">cabbage seed weevil</name>
    <dbReference type="NCBI Taxonomy" id="467358"/>
    <lineage>
        <taxon>Eukaryota</taxon>
        <taxon>Metazoa</taxon>
        <taxon>Ecdysozoa</taxon>
        <taxon>Arthropoda</taxon>
        <taxon>Hexapoda</taxon>
        <taxon>Insecta</taxon>
        <taxon>Pterygota</taxon>
        <taxon>Neoptera</taxon>
        <taxon>Endopterygota</taxon>
        <taxon>Coleoptera</taxon>
        <taxon>Polyphaga</taxon>
        <taxon>Cucujiformia</taxon>
        <taxon>Curculionidae</taxon>
        <taxon>Ceutorhynchinae</taxon>
        <taxon>Ceutorhynchus</taxon>
    </lineage>
</organism>
<feature type="repeat" description="Filamin" evidence="4">
    <location>
        <begin position="551"/>
        <end position="624"/>
    </location>
</feature>
<feature type="repeat" description="Filamin" evidence="4">
    <location>
        <begin position="1784"/>
        <end position="1895"/>
    </location>
</feature>
<dbReference type="InterPro" id="IPR044801">
    <property type="entry name" value="Filamin"/>
</dbReference>
<dbReference type="FunFam" id="2.60.40.10:FF:001473">
    <property type="entry name" value="Jitterbug, isoform C"/>
    <property type="match status" value="1"/>
</dbReference>
<evidence type="ECO:0000313" key="8">
    <source>
        <dbReference type="Proteomes" id="UP001152799"/>
    </source>
</evidence>
<feature type="domain" description="Calponin-homology (CH)" evidence="6">
    <location>
        <begin position="145"/>
        <end position="248"/>
    </location>
</feature>
<keyword evidence="8" id="KW-1185">Reference proteome</keyword>
<keyword evidence="3" id="KW-0009">Actin-binding</keyword>
<feature type="repeat" description="Filamin" evidence="4">
    <location>
        <begin position="1421"/>
        <end position="1515"/>
    </location>
</feature>
<feature type="region of interest" description="Disordered" evidence="5">
    <location>
        <begin position="625"/>
        <end position="660"/>
    </location>
</feature>
<dbReference type="GO" id="GO:0051015">
    <property type="term" value="F:actin filament binding"/>
    <property type="evidence" value="ECO:0007669"/>
    <property type="project" value="InterPro"/>
</dbReference>
<protein>
    <recommendedName>
        <fullName evidence="6">Calponin-homology (CH) domain-containing protein</fullName>
    </recommendedName>
</protein>
<dbReference type="InterPro" id="IPR001589">
    <property type="entry name" value="Actinin_actin-bd_CS"/>
</dbReference>
<dbReference type="PROSITE" id="PS50194">
    <property type="entry name" value="FILAMIN_REPEAT"/>
    <property type="match status" value="21"/>
</dbReference>
<feature type="repeat" description="Filamin" evidence="4">
    <location>
        <begin position="2421"/>
        <end position="2516"/>
    </location>
</feature>
<feature type="repeat" description="Filamin" evidence="4">
    <location>
        <begin position="362"/>
        <end position="443"/>
    </location>
</feature>
<sequence length="2721" mass="292884">MEGKISHSGLLARSPEGHAARGMQIKGNEDVWVEIQANTFRNWVNEHLPKDLRISDLSEDLCTGVRLCALVEALQKRPLKPAWNKRPANQHHYLENVTAALNAIEQDGVKLVNIGNLDIVNGNLKLILGLIWSLIVRYQIGRSKFPPRKLMLAWLQAVLPECKVSNLTTDWNSGVNLSALVDYCRPGLFPHWRRLDKAQGIENCRRAMNIAQKDLGIPAVLEPEYLASPWLDELSGMTYLSYFMKPGSPGFQATLRWANSRLERSVQNFTSEWNDGRVLSEIIRSLGGSATAPEKLRTDSAYWEQNLHQALEAGKRLGVQPVLSAKDMADKNVEHLGVMAYVAHFQWVPERPPLHDLINVTLNSTSGRVGEQTHYQVTLLDSQLSYNKVSVEIRGPDNKLYQEKRLNNNGRGTFVPAKIGMHELVVHYENQEVLAGHYFRVLPPLVEVAPPGMAPCALGSLVQVLVNATGAPKREDILVTAYSPRGRPLDCPLTTIDGTNSATFKPDEPGEWRIEITYQGKQIQGGPFTCSVFDPNGLKVSNLEGALPLIPHSIELDCRNVGAVGEVFADIVHDKRSVHCHVEKVDSQGFHYRVHFTPKEAGKHRVYVYFNGYDAKGSPFMMRVGTQRRHKSSNSSPNAYRQSPTNRYASPSPTSKNTLYNSYRQNASPLLEETHKYAQDYHSRSVAAEKSRLTSSSPNYERNGSPSYGHRTESPSRPFARDSPDFVSSKKLNEKRYETASPSFAQRTSDSMYQTSSKMSSMKITDNRSPNLDGRSPKLGGKSPNLIGRTASTELGAGYSSSKYDTRYSSENIRTSSYNNYSEGVDTSPIIKVSAMTDQQSKRRDSWDAINKTKNIFSERSLESLANLTESQLDSYNSSPIYRVVTKTTSCGANSVKVQPVPDGVLGQPVEFEIDGSGAGSGDLEILVEGGRVTSSVRSLGGQRFKAAFTPHQALPHRVDIKFNGETVPGSPWHVNIMTNTSVSVMGESTRLVPANSPAIFEIITNTNIAPDDLLVHVIAPSKRTVPARVLPGNRTGVQSVEFIPTEVGTHIVEVTVNGDKLPSGPLVAKVYDAGLIQVADVSGGVVGQPVQFRVDASQAGEGQLEISINEGEVPNHVQVVGGGRCLVSFTPDQAKPHLIDIKFNGETVRGCPFVCAVADTSRVTLSLSHLELVPLNQPSSFHMGVAGGGAAELAVAVRGPIGELPVKVTGDIHSGFTAEFTPVQVGAHQISVDYNGRPVQGTPFVAKAFDSNKVTVGTVARGTVGRPVTFSVDASEAGEGNLEITISARGLNIPTQVHPQGNARFAVSFVPAEACDHVVNVAFNKRPVVGCPLIVSVGGSGTGPSVTLPGPGPVHRPSTLLVNHPGRLEDIEVNVEGPGGQAVPTQVQPIGNGQYQAEFVPRVVGEHRINVAVCGVPTVGSPYAAKVYDVQAIKVKEAAQGVVGKAVTFLVETSQAGPGNLEVTVNGGLVPTSAQAQGPHTYAISFTPREPSVHSVDLRFNGQDVPGSPFQCHVVPAARILSSEALDKVSVGRACSFSVESPTPPIVEVLGPARRSLLTQVNPQPGTAGNFEITFTPLDVGDHSVEVRLPTGHIEGSPFLVKAYDASRVTVTDIIDGVVGKPVSFSINASQAGAGNLEIIVAVGGRNVPNFVQSEGNARFKVNFKPTEAAVHTLSVRFNGQPVPGSPFSCKVSPGNVQPRVPVSGSGIELASVDAQAEIKIEGVVDGAEPQVIVTAPTGKIIPIKFTRVADTCTAHFVPETVGRHSVAILINDQHVIGSPFSCNVYDVNKVIVTGLPGNKAGDITRAVGDMSLRDLGPAEVGKPVTFSVDAAQAGEGTLELVVSTQHTTIKAEVVACARGLYDVTFVPLTAEDHFVNITFNDIAVVGSPFHCSVIEATQYLQIGSTCYMDLPTENHRLEIKDPNNHNVKYVVKDYKAQFILNQTGTYKIHSYRGHDLNCTRTTHVFDTTKIDIVNVPEATCHRPAVVGINMAKVGPGQLTASVRVANRDVAHSVRQSPTNPNMWEVVFHPLIAAPHRITLFYNNVPKMGILEVPVKSPGSEPWAGGSGLYQARVGKVTSFQIDTLGRSAREFDVVVSGPTGSAVPVRCYQTKTGKLQAEFTARDVGPHKVEVLHQAKAITGSPFTCQAADPDSVRIVDIPTSQGNVGEKVIFNVLTKNSGIADLEVQVTNPIGQTLQVQEMSLGDSLTQISFLPASAGLYQVAVTYGGVPVKGSPLALGVGPVGPTPPPRAVGKGLEVARVGERATFTVSSVVQPRVAIEAVEGVIDAHIQSPKPGEYTISYLPKWVGTYDIIIGIGPNDLPGSPFRPNIVDPDSVRLIGGWNQYLDESNRLKLPTKLAFDISNAGPGALECKIAGRKMNPEKSGTRIRFDLSGEGLNTGEHEFEIKFAGFPLPGGPNTVIASGDQQVVLTGKGLAEAKTCEPAIFTIDGSKANSGNPEVTLHAADTNIPVPVMISLAGEKIWRASYTINTPGNYLLSVLWAGRPVKGCPLIVEVKGGADATKVLCSGEGLRQGVVGREIRSWIDTRRAGPGELTAHCAGPRKVAYCELYDHGDATFTLNVKPQEPGRHQLTIKYAGQHVQGSPFILRVAGAPDASKVRVYGPGIEHGVLATFQSRFICDTRGAGAGQLTVRVRGPKGAFRVEMQRESQKDRTILCKYDPTEPGDYRVEVKWAGELVPGSPFHVMIFDTQEELKRYVTSL</sequence>
<keyword evidence="2" id="KW-0677">Repeat</keyword>
<feature type="repeat" description="Filamin" evidence="4">
    <location>
        <begin position="2329"/>
        <end position="2423"/>
    </location>
</feature>
<dbReference type="FunFam" id="2.60.40.10:FF:001349">
    <property type="entry name" value="Jitterbug, isoform F"/>
    <property type="match status" value="1"/>
</dbReference>
<dbReference type="CDD" id="cd21227">
    <property type="entry name" value="CH_jitterbug-like_rpt1"/>
    <property type="match status" value="1"/>
</dbReference>
<feature type="repeat" description="Filamin" evidence="4">
    <location>
        <begin position="1061"/>
        <end position="1158"/>
    </location>
</feature>
<feature type="repeat" description="Filamin" evidence="4">
    <location>
        <begin position="446"/>
        <end position="532"/>
    </location>
</feature>
<dbReference type="InterPro" id="IPR017868">
    <property type="entry name" value="Filamin/ABP280_repeat-like"/>
</dbReference>
<feature type="region of interest" description="Disordered" evidence="5">
    <location>
        <begin position="685"/>
        <end position="789"/>
    </location>
</feature>
<feature type="repeat" description="Filamin" evidence="4">
    <location>
        <begin position="975"/>
        <end position="1064"/>
    </location>
</feature>
<dbReference type="Proteomes" id="UP001152799">
    <property type="component" value="Chromosome 7"/>
</dbReference>
<dbReference type="GO" id="GO:0030036">
    <property type="term" value="P:actin cytoskeleton organization"/>
    <property type="evidence" value="ECO:0007669"/>
    <property type="project" value="InterPro"/>
</dbReference>
<feature type="repeat" description="Filamin" evidence="4">
    <location>
        <begin position="1156"/>
        <end position="1249"/>
    </location>
</feature>
<dbReference type="CDD" id="cd21185">
    <property type="entry name" value="CH_jitterbug-like_rpt3"/>
    <property type="match status" value="1"/>
</dbReference>
<feature type="repeat" description="Filamin" evidence="4">
    <location>
        <begin position="2065"/>
        <end position="2149"/>
    </location>
</feature>
<dbReference type="Pfam" id="PF00630">
    <property type="entry name" value="Filamin"/>
    <property type="match status" value="18"/>
</dbReference>
<dbReference type="SMART" id="SM00557">
    <property type="entry name" value="IG_FLMN"/>
    <property type="match status" value="19"/>
</dbReference>
<evidence type="ECO:0000256" key="1">
    <source>
        <dbReference type="ARBA" id="ARBA00009238"/>
    </source>
</evidence>
<dbReference type="Pfam" id="PF00307">
    <property type="entry name" value="CH"/>
    <property type="match status" value="3"/>
</dbReference>
<dbReference type="EMBL" id="OU892283">
    <property type="protein sequence ID" value="CAG9771153.1"/>
    <property type="molecule type" value="Genomic_DNA"/>
</dbReference>
<feature type="domain" description="Calponin-homology (CH)" evidence="6">
    <location>
        <begin position="34"/>
        <end position="139"/>
    </location>
</feature>
<dbReference type="SUPFAM" id="SSF47576">
    <property type="entry name" value="Calponin-homology domain, CH-domain"/>
    <property type="match status" value="2"/>
</dbReference>
<evidence type="ECO:0000256" key="2">
    <source>
        <dbReference type="ARBA" id="ARBA00022737"/>
    </source>
</evidence>
<dbReference type="InterPro" id="IPR036872">
    <property type="entry name" value="CH_dom_sf"/>
</dbReference>
<feature type="repeat" description="Filamin" evidence="4">
    <location>
        <begin position="1694"/>
        <end position="1786"/>
    </location>
</feature>
<dbReference type="Gene3D" id="2.60.40.10">
    <property type="entry name" value="Immunoglobulins"/>
    <property type="match status" value="19"/>
</dbReference>
<evidence type="ECO:0000256" key="3">
    <source>
        <dbReference type="ARBA" id="ARBA00023203"/>
    </source>
</evidence>
<dbReference type="PANTHER" id="PTHR38537:SF13">
    <property type="entry name" value="JITTERBUG, ISOFORM N"/>
    <property type="match status" value="1"/>
</dbReference>
<dbReference type="FunFam" id="2.60.40.10:FF:001145">
    <property type="entry name" value="Jitterbug, isoform I"/>
    <property type="match status" value="3"/>
</dbReference>
<dbReference type="InterPro" id="IPR001298">
    <property type="entry name" value="Filamin/ABP280_rpt"/>
</dbReference>
<dbReference type="SMART" id="SM00033">
    <property type="entry name" value="CH"/>
    <property type="match status" value="3"/>
</dbReference>